<reference evidence="2 3" key="1">
    <citation type="journal article" date="2007" name="Genome Res.">
        <title>Genome characteristics of facultatively symbiotic Frankia sp. strains reflect host range and host plant biogeography.</title>
        <authorList>
            <person name="Normand P."/>
            <person name="Lapierre P."/>
            <person name="Tisa L.S."/>
            <person name="Gogarten J.P."/>
            <person name="Alloisio N."/>
            <person name="Bagnarol E."/>
            <person name="Bassi C.A."/>
            <person name="Berry A.M."/>
            <person name="Bickhart D.M."/>
            <person name="Choisne N."/>
            <person name="Couloux A."/>
            <person name="Cournoyer B."/>
            <person name="Cruveiller S."/>
            <person name="Daubin V."/>
            <person name="Demange N."/>
            <person name="Francino M.P."/>
            <person name="Goltsman E."/>
            <person name="Huang Y."/>
            <person name="Kopp O.R."/>
            <person name="Labarre L."/>
            <person name="Lapidus A."/>
            <person name="Lavire C."/>
            <person name="Marechal J."/>
            <person name="Martinez M."/>
            <person name="Mastronunzio J.E."/>
            <person name="Mullin B.C."/>
            <person name="Niemann J."/>
            <person name="Pujic P."/>
            <person name="Rawnsley T."/>
            <person name="Rouy Z."/>
            <person name="Schenowitz C."/>
            <person name="Sellstedt A."/>
            <person name="Tavares F."/>
            <person name="Tomkins J.P."/>
            <person name="Vallenet D."/>
            <person name="Valverde C."/>
            <person name="Wall L.G."/>
            <person name="Wang Y."/>
            <person name="Medigue C."/>
            <person name="Benson D.R."/>
        </authorList>
    </citation>
    <scope>NUCLEOTIDE SEQUENCE [LARGE SCALE GENOMIC DNA]</scope>
    <source>
        <strain evidence="3">DSM 45818 / CECT 9043 / CcI3</strain>
    </source>
</reference>
<name>Q2JF59_FRACC</name>
<gene>
    <name evidence="2" type="ordered locus">Francci3_0699</name>
</gene>
<dbReference type="HOGENOM" id="CLU_175330_4_1_11"/>
<proteinExistence type="predicted"/>
<dbReference type="EMBL" id="CP000249">
    <property type="protein sequence ID" value="ABD10083.1"/>
    <property type="molecule type" value="Genomic_DNA"/>
</dbReference>
<protein>
    <recommendedName>
        <fullName evidence="4">Acyl-CoA carboxylase subunit epsilon</fullName>
    </recommendedName>
</protein>
<dbReference type="RefSeq" id="WP_011435152.1">
    <property type="nucleotide sequence ID" value="NC_007777.1"/>
</dbReference>
<dbReference type="STRING" id="106370.Francci3_0699"/>
<feature type="compositionally biased region" description="Polar residues" evidence="1">
    <location>
        <begin position="42"/>
        <end position="52"/>
    </location>
</feature>
<dbReference type="Pfam" id="PF13822">
    <property type="entry name" value="ACC_epsilon"/>
    <property type="match status" value="1"/>
</dbReference>
<evidence type="ECO:0000313" key="3">
    <source>
        <dbReference type="Proteomes" id="UP000001937"/>
    </source>
</evidence>
<evidence type="ECO:0000256" key="1">
    <source>
        <dbReference type="SAM" id="MobiDB-lite"/>
    </source>
</evidence>
<evidence type="ECO:0000313" key="2">
    <source>
        <dbReference type="EMBL" id="ABD10083.1"/>
    </source>
</evidence>
<accession>Q2JF59</accession>
<dbReference type="GO" id="GO:0004658">
    <property type="term" value="F:propionyl-CoA carboxylase activity"/>
    <property type="evidence" value="ECO:0007669"/>
    <property type="project" value="InterPro"/>
</dbReference>
<sequence>MVQDDDRRASQPRLQLIRGEATPEEIAAVVALLTARAVPSSAPATRRSSWASPTLALRGSLTTGPGAWQRSGMTPGARTRADW</sequence>
<dbReference type="KEGG" id="fra:Francci3_0699"/>
<dbReference type="OrthoDB" id="4300992at2"/>
<dbReference type="Proteomes" id="UP000001937">
    <property type="component" value="Chromosome"/>
</dbReference>
<feature type="region of interest" description="Disordered" evidence="1">
    <location>
        <begin position="39"/>
        <end position="83"/>
    </location>
</feature>
<organism evidence="2 3">
    <name type="scientific">Frankia casuarinae (strain DSM 45818 / CECT 9043 / HFP020203 / CcI3)</name>
    <dbReference type="NCBI Taxonomy" id="106370"/>
    <lineage>
        <taxon>Bacteria</taxon>
        <taxon>Bacillati</taxon>
        <taxon>Actinomycetota</taxon>
        <taxon>Actinomycetes</taxon>
        <taxon>Frankiales</taxon>
        <taxon>Frankiaceae</taxon>
        <taxon>Frankia</taxon>
    </lineage>
</organism>
<keyword evidence="3" id="KW-1185">Reference proteome</keyword>
<dbReference type="AlphaFoldDB" id="Q2JF59"/>
<dbReference type="GO" id="GO:0003989">
    <property type="term" value="F:acetyl-CoA carboxylase activity"/>
    <property type="evidence" value="ECO:0007669"/>
    <property type="project" value="InterPro"/>
</dbReference>
<evidence type="ECO:0008006" key="4">
    <source>
        <dbReference type="Google" id="ProtNLM"/>
    </source>
</evidence>
<dbReference type="InterPro" id="IPR032716">
    <property type="entry name" value="ACC_epsilon"/>
</dbReference>